<keyword evidence="2" id="KW-0614">Plasmid</keyword>
<dbReference type="EMBL" id="CP026928">
    <property type="protein sequence ID" value="AVH45530.1"/>
    <property type="molecule type" value="Genomic_DNA"/>
</dbReference>
<dbReference type="AlphaFoldDB" id="A0A2L2LMG5"/>
<protein>
    <submittedName>
        <fullName evidence="2">Uncharacterized protein</fullName>
    </submittedName>
</protein>
<gene>
    <name evidence="2" type="ORF">At1D1609_54990</name>
</gene>
<dbReference type="Proteomes" id="UP000237717">
    <property type="component" value="Plasmid pAt1D1609b"/>
</dbReference>
<evidence type="ECO:0000313" key="3">
    <source>
        <dbReference type="Proteomes" id="UP000237717"/>
    </source>
</evidence>
<name>A0A2L2LMG5_AGRTU</name>
<evidence type="ECO:0000256" key="1">
    <source>
        <dbReference type="SAM" id="MobiDB-lite"/>
    </source>
</evidence>
<organism evidence="2 3">
    <name type="scientific">Agrobacterium tumefaciens</name>
    <dbReference type="NCBI Taxonomy" id="358"/>
    <lineage>
        <taxon>Bacteria</taxon>
        <taxon>Pseudomonadati</taxon>
        <taxon>Pseudomonadota</taxon>
        <taxon>Alphaproteobacteria</taxon>
        <taxon>Hyphomicrobiales</taxon>
        <taxon>Rhizobiaceae</taxon>
        <taxon>Rhizobium/Agrobacterium group</taxon>
        <taxon>Agrobacterium</taxon>
        <taxon>Agrobacterium tumefaciens complex</taxon>
    </lineage>
</organism>
<geneLocation type="plasmid" evidence="3">
    <name>pat1d1609b</name>
</geneLocation>
<accession>A0A2L2LMG5</accession>
<feature type="compositionally biased region" description="Polar residues" evidence="1">
    <location>
        <begin position="85"/>
        <end position="98"/>
    </location>
</feature>
<evidence type="ECO:0000313" key="2">
    <source>
        <dbReference type="EMBL" id="AVH45530.1"/>
    </source>
</evidence>
<reference evidence="2 3" key="1">
    <citation type="submission" date="2018-02" db="EMBL/GenBank/DDBJ databases">
        <title>Complete genome sequence of Agrobacterium tumefaciens 1D1609.</title>
        <authorList>
            <person name="Cho S.-T."/>
            <person name="Haryono M."/>
            <person name="Chang H.-H."/>
            <person name="Santos M.N."/>
            <person name="Lai E.-M."/>
            <person name="Kuo C.-H."/>
        </authorList>
    </citation>
    <scope>NUCLEOTIDE SEQUENCE [LARGE SCALE GENOMIC DNA]</scope>
    <source>
        <strain evidence="2 3">1D1609</strain>
        <plasmid evidence="3">Plasmid pat1d1609b</plasmid>
    </source>
</reference>
<feature type="region of interest" description="Disordered" evidence="1">
    <location>
        <begin position="77"/>
        <end position="98"/>
    </location>
</feature>
<proteinExistence type="predicted"/>
<sequence length="98" mass="10513">MSGLVATSALWRRENTAALTSHVLDRHVPRPLAVAFGPPGSVMNLESGPFTSPAAVARTATLRDDAPVEVLKALQRSTNPKDRNTPYNFTSRFNAVGP</sequence>